<feature type="domain" description="DUF4434" evidence="2">
    <location>
        <begin position="29"/>
        <end position="231"/>
    </location>
</feature>
<evidence type="ECO:0000313" key="4">
    <source>
        <dbReference type="Proteomes" id="UP000193391"/>
    </source>
</evidence>
<keyword evidence="1" id="KW-0732">Signal</keyword>
<dbReference type="Pfam" id="PF14488">
    <property type="entry name" value="DUF4434"/>
    <property type="match status" value="1"/>
</dbReference>
<feature type="chain" id="PRO_5010999229" description="DUF4434 domain-containing protein" evidence="1">
    <location>
        <begin position="22"/>
        <end position="286"/>
    </location>
</feature>
<feature type="signal peptide" evidence="1">
    <location>
        <begin position="1"/>
        <end position="21"/>
    </location>
</feature>
<dbReference type="AlphaFoldDB" id="A0A1Y2KX18"/>
<dbReference type="Gene3D" id="3.20.20.80">
    <property type="entry name" value="Glycosidases"/>
    <property type="match status" value="1"/>
</dbReference>
<gene>
    <name evidence="3" type="ORF">TMES_18105</name>
</gene>
<keyword evidence="4" id="KW-1185">Reference proteome</keyword>
<evidence type="ECO:0000259" key="2">
    <source>
        <dbReference type="Pfam" id="PF14488"/>
    </source>
</evidence>
<dbReference type="InterPro" id="IPR027849">
    <property type="entry name" value="DUF4434"/>
</dbReference>
<comment type="caution">
    <text evidence="3">The sequence shown here is derived from an EMBL/GenBank/DDBJ whole genome shotgun (WGS) entry which is preliminary data.</text>
</comment>
<dbReference type="RefSeq" id="WP_085585187.1">
    <property type="nucleotide sequence ID" value="NZ_JFKA01000011.1"/>
</dbReference>
<dbReference type="EMBL" id="JFKA01000011">
    <property type="protein sequence ID" value="OSQ36408.1"/>
    <property type="molecule type" value="Genomic_DNA"/>
</dbReference>
<evidence type="ECO:0000256" key="1">
    <source>
        <dbReference type="SAM" id="SignalP"/>
    </source>
</evidence>
<name>A0A1Y2KX18_9PROT</name>
<sequence length="286" mass="32019">MRFFITILAILLASIPATARAQAPMPETMFYQPVETDAGIPPAQWQHIWQDSAKNGIKTVIVQWTSHGDNDFGGADGWLARTLRLARNNDLALVIGLHMDPDYYTRLSELDTAGTEPYLEHQLGLSLHQAALIKNEWQLDATGWYLPLELDDWNFQQKARRDMIDQQLHDLAGHLDAPLHVSSFTGGKLGPDAYAKWLEALSQDGIHVWAQNGTGTQTLPKIARRAYLEALPCDIGIVQEAFQQTSKPDQKFSAIPAVPDPSFSQCHPVSVFELRYLPWGAVLRQQ</sequence>
<dbReference type="STRING" id="1293891.TMES_18105"/>
<dbReference type="OrthoDB" id="7344472at2"/>
<proteinExistence type="predicted"/>
<accession>A0A1Y2KX18</accession>
<reference evidence="3 4" key="1">
    <citation type="submission" date="2014-03" db="EMBL/GenBank/DDBJ databases">
        <title>The draft genome sequence of Thalassospira mesophila JCM 18969.</title>
        <authorList>
            <person name="Lai Q."/>
            <person name="Shao Z."/>
        </authorList>
    </citation>
    <scope>NUCLEOTIDE SEQUENCE [LARGE SCALE GENOMIC DNA]</scope>
    <source>
        <strain evidence="3 4">JCM 18969</strain>
    </source>
</reference>
<protein>
    <recommendedName>
        <fullName evidence="2">DUF4434 domain-containing protein</fullName>
    </recommendedName>
</protein>
<dbReference type="Proteomes" id="UP000193391">
    <property type="component" value="Unassembled WGS sequence"/>
</dbReference>
<evidence type="ECO:0000313" key="3">
    <source>
        <dbReference type="EMBL" id="OSQ36408.1"/>
    </source>
</evidence>
<organism evidence="3 4">
    <name type="scientific">Thalassospira mesophila</name>
    <dbReference type="NCBI Taxonomy" id="1293891"/>
    <lineage>
        <taxon>Bacteria</taxon>
        <taxon>Pseudomonadati</taxon>
        <taxon>Pseudomonadota</taxon>
        <taxon>Alphaproteobacteria</taxon>
        <taxon>Rhodospirillales</taxon>
        <taxon>Thalassospiraceae</taxon>
        <taxon>Thalassospira</taxon>
    </lineage>
</organism>